<dbReference type="PRINTS" id="PR00411">
    <property type="entry name" value="PNDRDTASEI"/>
</dbReference>
<dbReference type="Gene3D" id="3.30.110.40">
    <property type="entry name" value="TusA-like domain"/>
    <property type="match status" value="1"/>
</dbReference>
<keyword evidence="6" id="KW-0676">Redox-active center</keyword>
<comment type="similarity">
    <text evidence="2">Belongs to the class-III pyridine nucleotide-disulfide oxidoreductase family.</text>
</comment>
<dbReference type="InterPro" id="IPR036873">
    <property type="entry name" value="Rhodanese-like_dom_sf"/>
</dbReference>
<organism evidence="8 9">
    <name type="scientific">Terrisporobacter hibernicus</name>
    <dbReference type="NCBI Taxonomy" id="2813371"/>
    <lineage>
        <taxon>Bacteria</taxon>
        <taxon>Bacillati</taxon>
        <taxon>Bacillota</taxon>
        <taxon>Clostridia</taxon>
        <taxon>Peptostreptococcales</taxon>
        <taxon>Peptostreptococcaceae</taxon>
        <taxon>Terrisporobacter</taxon>
    </lineage>
</organism>
<dbReference type="KEGG" id="tem:JW646_18100"/>
<dbReference type="Pfam" id="PF02852">
    <property type="entry name" value="Pyr_redox_dim"/>
    <property type="match status" value="1"/>
</dbReference>
<dbReference type="Pfam" id="PF07992">
    <property type="entry name" value="Pyr_redox_2"/>
    <property type="match status" value="1"/>
</dbReference>
<dbReference type="EMBL" id="CP081135">
    <property type="protein sequence ID" value="UEL47510.1"/>
    <property type="molecule type" value="Genomic_DNA"/>
</dbReference>
<dbReference type="RefSeq" id="WP_228415894.1">
    <property type="nucleotide sequence ID" value="NZ_CP081135.1"/>
</dbReference>
<feature type="domain" description="Rhodanese" evidence="7">
    <location>
        <begin position="465"/>
        <end position="552"/>
    </location>
</feature>
<dbReference type="InterPro" id="IPR016156">
    <property type="entry name" value="FAD/NAD-linked_Rdtase_dimer_sf"/>
</dbReference>
<reference evidence="8 9" key="1">
    <citation type="journal article" date="2023" name="Int. J. Syst. Evol. Microbiol.">
        <title>Terrisporobacter hibernicus sp. nov., isolated from bovine faeces in Northern Ireland.</title>
        <authorList>
            <person name="Mitchell M."/>
            <person name="Nguyen S.V."/>
            <person name="Connor M."/>
            <person name="Fairley D.J."/>
            <person name="Donoghue O."/>
            <person name="Marshall H."/>
            <person name="Koolman L."/>
            <person name="McMullan G."/>
            <person name="Schaffer K.E."/>
            <person name="McGrath J.W."/>
            <person name="Fanning S."/>
        </authorList>
    </citation>
    <scope>NUCLEOTIDE SEQUENCE [LARGE SCALE GENOMIC DNA]</scope>
    <source>
        <strain evidence="8 9">MCA3</strain>
    </source>
</reference>
<dbReference type="InterPro" id="IPR050260">
    <property type="entry name" value="FAD-bd_OxRdtase"/>
</dbReference>
<dbReference type="Pfam" id="PF13686">
    <property type="entry name" value="DrsE_2"/>
    <property type="match status" value="1"/>
</dbReference>
<keyword evidence="3" id="KW-0285">Flavoprotein</keyword>
<sequence>MSKKIIIVGGVAGGASTAARLRRIDENAQIIMFEKGEYISFANCGLPYYIGGTINEREKLIVQTVEVMISKFNLDIRNLSEVVKIDKENKKVTVKNHKTGESYEETYDTLVLSPGANPLMPPIPGIKECNNLFTLRNIPDTDKVKAYVDNNKPKHAVVIGGGFIGLEMAENLHDRGIKLTLVEAGDQVMAPLDLEMVSIIHDHLIDKNVELVLKDGVNSFANNGKKVILSSGKEIDTDMIILSIGVKPETTIAKEAGLKLNERGAIIVDAYMKTSHKDIYALGDAVEIMDFVNKKPAMIPLAWPANRQGRIVANNICGRKEKYKGTLGSSVAKVFDYTVATTGNNEKTLKRLGMNYKVVHIHPGSHAGYYPGSFPIAMKMTFDPKTGKIFGAQGVGMDGVEKRIDVMATAIKAGLTVFDLQDVEPCYAPPYNSAKDPVNMLGYYASNIIEDMVDTVQWHEVDDIVKNGGVIIDVREEFELVTGSMPGSIHIPLGQLRDRLNEIPKDKKLYATCQVGLRGYVACRLLSQHGIKCTNIDGGVKTYQFVKRAEESIAKQNKNNNAKLEIKGGKTTMKLEDIDIAEINAHVSLDACGLQCPGPIRRVFEEINNMEEGQVLEVKASDPGFSKDISAWCEKTGNTLLKAEFDKSKKAFVALIRKGRNELATSTGASVTTTDKNGATLVVFSGDLDKAIASFIIATGAASMGKEVTMFFTFWGLNILKKKNRPKVSKDTMEKMFDVMLPSHTGKLPLSKMNMGGMGPKMIEQIMKKHNVDDIDTLISNAINMGVKVVACSMSMDLMGIKHEEFIDGVEVAGVAAYLGATEDSGLNLFI</sequence>
<evidence type="ECO:0000256" key="5">
    <source>
        <dbReference type="ARBA" id="ARBA00023002"/>
    </source>
</evidence>
<evidence type="ECO:0000259" key="7">
    <source>
        <dbReference type="PROSITE" id="PS50206"/>
    </source>
</evidence>
<dbReference type="Gene3D" id="3.50.50.60">
    <property type="entry name" value="FAD/NAD(P)-binding domain"/>
    <property type="match status" value="2"/>
</dbReference>
<dbReference type="Gene3D" id="3.40.1260.10">
    <property type="entry name" value="DsrEFH-like"/>
    <property type="match status" value="1"/>
</dbReference>
<dbReference type="SUPFAM" id="SSF64307">
    <property type="entry name" value="SirA-like"/>
    <property type="match status" value="1"/>
</dbReference>
<proteinExistence type="inferred from homology"/>
<dbReference type="GO" id="GO:0050451">
    <property type="term" value="F:CoA-disulfide reductase (NADPH) activity"/>
    <property type="evidence" value="ECO:0007669"/>
    <property type="project" value="UniProtKB-EC"/>
</dbReference>
<keyword evidence="9" id="KW-1185">Reference proteome</keyword>
<comment type="cofactor">
    <cofactor evidence="1">
        <name>FAD</name>
        <dbReference type="ChEBI" id="CHEBI:57692"/>
    </cofactor>
</comment>
<evidence type="ECO:0000256" key="1">
    <source>
        <dbReference type="ARBA" id="ARBA00001974"/>
    </source>
</evidence>
<dbReference type="NCBIfam" id="NF010037">
    <property type="entry name" value="PRK13512.1"/>
    <property type="match status" value="1"/>
</dbReference>
<dbReference type="SUPFAM" id="SSF75169">
    <property type="entry name" value="DsrEFH-like"/>
    <property type="match status" value="1"/>
</dbReference>
<evidence type="ECO:0000256" key="2">
    <source>
        <dbReference type="ARBA" id="ARBA00009130"/>
    </source>
</evidence>
<dbReference type="AlphaFoldDB" id="A0AAX2ZGE8"/>
<keyword evidence="4" id="KW-0274">FAD</keyword>
<dbReference type="PANTHER" id="PTHR43429">
    <property type="entry name" value="PYRIDINE NUCLEOTIDE-DISULFIDE OXIDOREDUCTASE DOMAIN-CONTAINING"/>
    <property type="match status" value="1"/>
</dbReference>
<dbReference type="EC" id="1.8.1.14" evidence="8"/>
<evidence type="ECO:0000256" key="4">
    <source>
        <dbReference type="ARBA" id="ARBA00022827"/>
    </source>
</evidence>
<dbReference type="Pfam" id="PF01206">
    <property type="entry name" value="TusA"/>
    <property type="match status" value="1"/>
</dbReference>
<evidence type="ECO:0000256" key="3">
    <source>
        <dbReference type="ARBA" id="ARBA00022630"/>
    </source>
</evidence>
<dbReference type="InterPro" id="IPR004099">
    <property type="entry name" value="Pyr_nucl-diS_OxRdtase_dimer"/>
</dbReference>
<keyword evidence="5 8" id="KW-0560">Oxidoreductase</keyword>
<dbReference type="InterPro" id="IPR036868">
    <property type="entry name" value="TusA-like_sf"/>
</dbReference>
<evidence type="ECO:0000256" key="6">
    <source>
        <dbReference type="ARBA" id="ARBA00023284"/>
    </source>
</evidence>
<evidence type="ECO:0000313" key="9">
    <source>
        <dbReference type="Proteomes" id="UP001198983"/>
    </source>
</evidence>
<evidence type="ECO:0000313" key="8">
    <source>
        <dbReference type="EMBL" id="UEL47510.1"/>
    </source>
</evidence>
<dbReference type="PROSITE" id="PS50206">
    <property type="entry name" value="RHODANESE_3"/>
    <property type="match status" value="1"/>
</dbReference>
<dbReference type="PANTHER" id="PTHR43429:SF1">
    <property type="entry name" value="NAD(P)H SULFUR OXIDOREDUCTASE (COA-DEPENDENT)"/>
    <property type="match status" value="1"/>
</dbReference>
<name>A0AAX2ZGE8_9FIRM</name>
<dbReference type="SUPFAM" id="SSF55424">
    <property type="entry name" value="FAD/NAD-linked reductases, dimerisation (C-terminal) domain"/>
    <property type="match status" value="1"/>
</dbReference>
<protein>
    <submittedName>
        <fullName evidence="8">CoA-disulfide reductase</fullName>
        <ecNumber evidence="8">1.8.1.14</ecNumber>
    </submittedName>
</protein>
<dbReference type="InterPro" id="IPR001763">
    <property type="entry name" value="Rhodanese-like_dom"/>
</dbReference>
<dbReference type="Gene3D" id="3.40.250.10">
    <property type="entry name" value="Rhodanese-like domain"/>
    <property type="match status" value="1"/>
</dbReference>
<dbReference type="SUPFAM" id="SSF52821">
    <property type="entry name" value="Rhodanese/Cell cycle control phosphatase"/>
    <property type="match status" value="1"/>
</dbReference>
<dbReference type="Proteomes" id="UP001198983">
    <property type="component" value="Chromosome"/>
</dbReference>
<gene>
    <name evidence="8" type="ORF">JW646_18100</name>
</gene>
<dbReference type="Pfam" id="PF00581">
    <property type="entry name" value="Rhodanese"/>
    <property type="match status" value="1"/>
</dbReference>
<dbReference type="SUPFAM" id="SSF51905">
    <property type="entry name" value="FAD/NAD(P)-binding domain"/>
    <property type="match status" value="2"/>
</dbReference>
<dbReference type="InterPro" id="IPR032836">
    <property type="entry name" value="DsrE2-like"/>
</dbReference>
<dbReference type="PRINTS" id="PR00368">
    <property type="entry name" value="FADPNR"/>
</dbReference>
<dbReference type="InterPro" id="IPR027396">
    <property type="entry name" value="DsrEFH-like"/>
</dbReference>
<accession>A0AAX2ZGE8</accession>
<dbReference type="InterPro" id="IPR036188">
    <property type="entry name" value="FAD/NAD-bd_sf"/>
</dbReference>
<dbReference type="InterPro" id="IPR001455">
    <property type="entry name" value="TusA-like"/>
</dbReference>
<dbReference type="InterPro" id="IPR023753">
    <property type="entry name" value="FAD/NAD-binding_dom"/>
</dbReference>
<dbReference type="SMART" id="SM00450">
    <property type="entry name" value="RHOD"/>
    <property type="match status" value="1"/>
</dbReference>
<dbReference type="CDD" id="cd01524">
    <property type="entry name" value="RHOD_Pyr_redox"/>
    <property type="match status" value="1"/>
</dbReference>